<dbReference type="Gene3D" id="1.10.530.10">
    <property type="match status" value="1"/>
</dbReference>
<sequence>MNNNRFLKYTIAYLAFIFILCGAPPSVKAAPWDTEDYYLCFNQTPWGGGFGSFAIACDVEPWGQPHFVLENFSAIMFDHQVEAGERARFMNELYAVLKATTRYYIQSRQPGASEDEIEAWQLANFAKAHQESYWTHYRYSQSGLVQMLRGDSGHGHGLVQIDDRWHFTKIEEGAGWHIFKNITYGMEIFFAEWQNAANASCVESETSWLQRSRAAYSAYNGGPSKVCRWTDPSDVWAQNDQGYLEKIQNADWLTHITNQELVTALDIQCYMEEERGCSAAEGMVEVDSDDPANWVNREITLESGEHCLLVDDALECVENAKDLLCLNLQYGATKGNVFPSSSVTDEYSKVINEAKACYQDASPHLAFTGNAMKYVAKTNGFATSTPDIYDTVGGTKTGSSITWGKPYQVLDIIVNGLSESNSGQVYYKVKDTFSQGYILVGDFDKLEQTTQLVDVNSLPKEYISIARVDDEIIVLNPDGISMLEALNSDNVLATVEYETTLSVLSVTMSGDDNEIYYGVEYNGQQGFIYGGKILNGNTQSNWASIEQLQSDDKLTTLIKTAFKPEGTADDDNSQNVVIPANTLLSVLDKVLKFKGEEHELWDYKVEYNNRIGTLFGGFTKPSKQESAFTESNALHPELVGLSRYYTDRITFTEGDTDLDDDGLPNEWELTYGLDIFDPNDAQSDTDLDGANNLQEFTNSTSPLNPDSDSDGILDGNDNEFTPSGAIGFSISEIQVNENEPTFTLTLNRTGNFIGEIAILVEGVDDTATLNQDYTIVETEFTFLPEDSKKVVTLNIINNDTYSGDRTFSIKLTVPTDSHATLGEISSVSVVIIEDEEKPAESGSDGDGTSEPVEEDTSSDEEEAKSSGGSVSMITLIMLILIRCFGAVRIYKRKSIV</sequence>
<dbReference type="RefSeq" id="WP_315947120.1">
    <property type="nucleotide sequence ID" value="NZ_JAWCUA010000007.1"/>
</dbReference>
<keyword evidence="6" id="KW-0812">Transmembrane</keyword>
<dbReference type="SUPFAM" id="SSF53955">
    <property type="entry name" value="Lysozyme-like"/>
    <property type="match status" value="1"/>
</dbReference>
<keyword evidence="6" id="KW-1133">Transmembrane helix</keyword>
<evidence type="ECO:0000256" key="7">
    <source>
        <dbReference type="SAM" id="SignalP"/>
    </source>
</evidence>
<feature type="chain" id="PRO_5047022770" evidence="7">
    <location>
        <begin position="30"/>
        <end position="896"/>
    </location>
</feature>
<dbReference type="InterPro" id="IPR003644">
    <property type="entry name" value="Calx_beta"/>
</dbReference>
<dbReference type="InterPro" id="IPR051171">
    <property type="entry name" value="CaCA"/>
</dbReference>
<protein>
    <submittedName>
        <fullName evidence="9">Calx-beta domain-containing protein</fullName>
    </submittedName>
</protein>
<accession>A0ABU3R1F1</accession>
<comment type="caution">
    <text evidence="9">The sequence shown here is derived from an EMBL/GenBank/DDBJ whole genome shotgun (WGS) entry which is preliminary data.</text>
</comment>
<keyword evidence="3" id="KW-0106">Calcium</keyword>
<keyword evidence="6" id="KW-0472">Membrane</keyword>
<dbReference type="PANTHER" id="PTHR11878">
    <property type="entry name" value="SODIUM/CALCIUM EXCHANGER"/>
    <property type="match status" value="1"/>
</dbReference>
<evidence type="ECO:0000256" key="6">
    <source>
        <dbReference type="SAM" id="Phobius"/>
    </source>
</evidence>
<feature type="region of interest" description="Disordered" evidence="5">
    <location>
        <begin position="835"/>
        <end position="866"/>
    </location>
</feature>
<dbReference type="SUPFAM" id="SSF141072">
    <property type="entry name" value="CalX-like"/>
    <property type="match status" value="1"/>
</dbReference>
<keyword evidence="10" id="KW-1185">Reference proteome</keyword>
<feature type="region of interest" description="Disordered" evidence="5">
    <location>
        <begin position="680"/>
        <end position="715"/>
    </location>
</feature>
<dbReference type="PANTHER" id="PTHR11878:SF65">
    <property type="entry name" value="NA_CA-EXCHANGE PROTEIN, ISOFORM G"/>
    <property type="match status" value="1"/>
</dbReference>
<dbReference type="Gene3D" id="2.60.40.2030">
    <property type="match status" value="1"/>
</dbReference>
<dbReference type="SMART" id="SM00237">
    <property type="entry name" value="Calx_beta"/>
    <property type="match status" value="1"/>
</dbReference>
<dbReference type="InterPro" id="IPR023346">
    <property type="entry name" value="Lysozyme-like_dom_sf"/>
</dbReference>
<dbReference type="Pfam" id="PF03160">
    <property type="entry name" value="Calx-beta"/>
    <property type="match status" value="1"/>
</dbReference>
<feature type="transmembrane region" description="Helical" evidence="6">
    <location>
        <begin position="870"/>
        <end position="890"/>
    </location>
</feature>
<gene>
    <name evidence="9" type="ORF">RT723_10955</name>
</gene>
<feature type="compositionally biased region" description="Polar residues" evidence="5">
    <location>
        <begin position="691"/>
        <end position="706"/>
    </location>
</feature>
<dbReference type="InterPro" id="IPR038081">
    <property type="entry name" value="CalX-like_sf"/>
</dbReference>
<evidence type="ECO:0000256" key="2">
    <source>
        <dbReference type="ARBA" id="ARBA00022737"/>
    </source>
</evidence>
<evidence type="ECO:0000256" key="4">
    <source>
        <dbReference type="ARBA" id="ARBA00023065"/>
    </source>
</evidence>
<dbReference type="Proteomes" id="UP001257914">
    <property type="component" value="Unassembled WGS sequence"/>
</dbReference>
<evidence type="ECO:0000313" key="9">
    <source>
        <dbReference type="EMBL" id="MDU0113506.1"/>
    </source>
</evidence>
<feature type="domain" description="Calx-beta" evidence="8">
    <location>
        <begin position="713"/>
        <end position="812"/>
    </location>
</feature>
<keyword evidence="4" id="KW-0406">Ion transport</keyword>
<evidence type="ECO:0000256" key="5">
    <source>
        <dbReference type="SAM" id="MobiDB-lite"/>
    </source>
</evidence>
<proteinExistence type="predicted"/>
<organism evidence="9 10">
    <name type="scientific">Psychrosphaera aquimarina</name>
    <dbReference type="NCBI Taxonomy" id="2044854"/>
    <lineage>
        <taxon>Bacteria</taxon>
        <taxon>Pseudomonadati</taxon>
        <taxon>Pseudomonadota</taxon>
        <taxon>Gammaproteobacteria</taxon>
        <taxon>Alteromonadales</taxon>
        <taxon>Pseudoalteromonadaceae</taxon>
        <taxon>Psychrosphaera</taxon>
    </lineage>
</organism>
<name>A0ABU3R1F1_9GAMM</name>
<dbReference type="EMBL" id="JAWCUA010000007">
    <property type="protein sequence ID" value="MDU0113506.1"/>
    <property type="molecule type" value="Genomic_DNA"/>
</dbReference>
<evidence type="ECO:0000256" key="1">
    <source>
        <dbReference type="ARBA" id="ARBA00022729"/>
    </source>
</evidence>
<reference evidence="9 10" key="1">
    <citation type="submission" date="2023-10" db="EMBL/GenBank/DDBJ databases">
        <title>Psychrosphaera aquimaarina strain SW33 isolated from seawater.</title>
        <authorList>
            <person name="Bayburt H."/>
            <person name="Kim J.M."/>
            <person name="Choi B.J."/>
            <person name="Jeon C.O."/>
        </authorList>
    </citation>
    <scope>NUCLEOTIDE SEQUENCE [LARGE SCALE GENOMIC DNA]</scope>
    <source>
        <strain evidence="9 10">KCTC 52743</strain>
    </source>
</reference>
<feature type="signal peptide" evidence="7">
    <location>
        <begin position="1"/>
        <end position="29"/>
    </location>
</feature>
<evidence type="ECO:0000313" key="10">
    <source>
        <dbReference type="Proteomes" id="UP001257914"/>
    </source>
</evidence>
<keyword evidence="1 7" id="KW-0732">Signal</keyword>
<keyword evidence="4" id="KW-0813">Transport</keyword>
<feature type="compositionally biased region" description="Acidic residues" evidence="5">
    <location>
        <begin position="851"/>
        <end position="862"/>
    </location>
</feature>
<keyword evidence="2" id="KW-0677">Repeat</keyword>
<evidence type="ECO:0000259" key="8">
    <source>
        <dbReference type="SMART" id="SM00237"/>
    </source>
</evidence>
<evidence type="ECO:0000256" key="3">
    <source>
        <dbReference type="ARBA" id="ARBA00022837"/>
    </source>
</evidence>